<feature type="signal peptide" evidence="1">
    <location>
        <begin position="1"/>
        <end position="19"/>
    </location>
</feature>
<dbReference type="Proteomes" id="UP001076655">
    <property type="component" value="Unassembled WGS sequence"/>
</dbReference>
<accession>A0A9Q4CMW5</accession>
<feature type="chain" id="PRO_5040117446" evidence="1">
    <location>
        <begin position="20"/>
        <end position="532"/>
    </location>
</feature>
<keyword evidence="1" id="KW-0732">Signal</keyword>
<protein>
    <submittedName>
        <fullName evidence="2">Uncharacterized protein</fullName>
    </submittedName>
</protein>
<sequence>MIKILLSGLLLFYPLISPAVTDECQEISLRINTDEYDTERHIYRVSSPGRAYFYSAPDRRCKSKNSFLVKGDSVVGYQTTGDYLLGGYINSEGELIDGWLELSQLTKTNLRISPLAEEKDDVNRKPERKTDNPLSDEDYQLMVNQIVLRPGEPLSELSRNITEYYEKEPGLVFAGYSKTGKTMGVVIPEPDIYVYVTEGVNNSRDEAVVSQIVILSDKYKTHRGIKTGDSDFLMFERYGLHSSFDADENSESFIYHYSNMSLIFQTDKEKKITRITYLLTAPGKENCTVNPVTWSAPTLTQPAQKVVISVGRAWFYSQPDEQCKTDHFIIRGDRVLQYRRQGDFAYVNYINSKNKVAEGWIKLSLLEKTDEQNNALNYEDFIWSSDNGTADFLGKPLSDNTVSGWLDKQKEKVSVPPVHDFFREFELWRFDAGDTIITVAGINMIIEKRTGGQDKYISEITFKNDRYKTRRGIAAGDTYQDMVNAYGNLYQVSPDDNCYYYDWFDRRLGFCFDSDRVIKVIMYKNYPESDIR</sequence>
<dbReference type="EMBL" id="JAPNMI010000003">
    <property type="protein sequence ID" value="MCY0789424.1"/>
    <property type="molecule type" value="Genomic_DNA"/>
</dbReference>
<evidence type="ECO:0000313" key="3">
    <source>
        <dbReference type="Proteomes" id="UP001076655"/>
    </source>
</evidence>
<comment type="caution">
    <text evidence="2">The sequence shown here is derived from an EMBL/GenBank/DDBJ whole genome shotgun (WGS) entry which is preliminary data.</text>
</comment>
<evidence type="ECO:0000313" key="2">
    <source>
        <dbReference type="EMBL" id="MCY0789424.1"/>
    </source>
</evidence>
<organism evidence="2 3">
    <name type="scientific">Morganella morganii</name>
    <name type="common">Proteus morganii</name>
    <dbReference type="NCBI Taxonomy" id="582"/>
    <lineage>
        <taxon>Bacteria</taxon>
        <taxon>Pseudomonadati</taxon>
        <taxon>Pseudomonadota</taxon>
        <taxon>Gammaproteobacteria</taxon>
        <taxon>Enterobacterales</taxon>
        <taxon>Morganellaceae</taxon>
        <taxon>Morganella</taxon>
    </lineage>
</organism>
<name>A0A9Q4CMW5_MORMO</name>
<dbReference type="RefSeq" id="WP_260249562.1">
    <property type="nucleotide sequence ID" value="NZ_JALMEJ010000008.1"/>
</dbReference>
<evidence type="ECO:0000256" key="1">
    <source>
        <dbReference type="SAM" id="SignalP"/>
    </source>
</evidence>
<reference evidence="2" key="1">
    <citation type="submission" date="2022-08" db="EMBL/GenBank/DDBJ databases">
        <authorList>
            <person name="Dale J.L."/>
        </authorList>
    </citation>
    <scope>NUCLEOTIDE SEQUENCE</scope>
    <source>
        <strain evidence="2">2022EL-00758</strain>
    </source>
</reference>
<gene>
    <name evidence="2" type="ORF">N0392_06955</name>
</gene>
<proteinExistence type="predicted"/>
<dbReference type="AlphaFoldDB" id="A0A9Q4CMW5"/>